<evidence type="ECO:0000256" key="1">
    <source>
        <dbReference type="SAM" id="MobiDB-lite"/>
    </source>
</evidence>
<evidence type="ECO:0008006" key="3">
    <source>
        <dbReference type="Google" id="ProtNLM"/>
    </source>
</evidence>
<gene>
    <name evidence="2" type="ORF">POBO1169_LOCUS7026</name>
</gene>
<feature type="region of interest" description="Disordered" evidence="1">
    <location>
        <begin position="168"/>
        <end position="197"/>
    </location>
</feature>
<name>A0A7S0N9B0_9CHLO</name>
<accession>A0A7S0N9B0</accession>
<reference evidence="2" key="1">
    <citation type="submission" date="2021-01" db="EMBL/GenBank/DDBJ databases">
        <authorList>
            <person name="Corre E."/>
            <person name="Pelletier E."/>
            <person name="Niang G."/>
            <person name="Scheremetjew M."/>
            <person name="Finn R."/>
            <person name="Kale V."/>
            <person name="Holt S."/>
            <person name="Cochrane G."/>
            <person name="Meng A."/>
            <person name="Brown T."/>
            <person name="Cohen L."/>
        </authorList>
    </citation>
    <scope>NUCLEOTIDE SEQUENCE</scope>
    <source>
        <strain evidence="2">CCMP722</strain>
    </source>
</reference>
<evidence type="ECO:0000313" key="2">
    <source>
        <dbReference type="EMBL" id="CAD8661972.1"/>
    </source>
</evidence>
<protein>
    <recommendedName>
        <fullName evidence="3">CUE domain-containing protein</fullName>
    </recommendedName>
</protein>
<organism evidence="2">
    <name type="scientific">Pyramimonas obovata</name>
    <dbReference type="NCBI Taxonomy" id="1411642"/>
    <lineage>
        <taxon>Eukaryota</taxon>
        <taxon>Viridiplantae</taxon>
        <taxon>Chlorophyta</taxon>
        <taxon>Pyramimonadophyceae</taxon>
        <taxon>Pyramimonadales</taxon>
        <taxon>Pyramimonadaceae</taxon>
        <taxon>Pyramimonas</taxon>
        <taxon>Pyramimonas incertae sedis</taxon>
    </lineage>
</organism>
<dbReference type="EMBL" id="HBFA01013508">
    <property type="protein sequence ID" value="CAD8661972.1"/>
    <property type="molecule type" value="Transcribed_RNA"/>
</dbReference>
<sequence length="227" mass="24859">MVADTSPVDKSVMSCYQVLDLKSQELHVNCPRCKQVSSAPPDAVVACPTCDQQMYTQPTAGRFLAPVMASPKDVREIAGLMPYLSVYHIATALDEQNFNKRAAVLSLLAGKTTPETDAWLAAASDTVSPTDTPVVLAAPTPTAQVYYWQSRLGFDDSLGKWNADRQYTSNSAPRVATPKAVKRPKATKPPPPQPTCASKTIHYERRMRSMGFDNSLGLWNADSKYYV</sequence>
<proteinExistence type="predicted"/>
<dbReference type="AlphaFoldDB" id="A0A7S0N9B0"/>